<dbReference type="EMBL" id="JELW01000001">
    <property type="protein sequence ID" value="EXV05425.1"/>
    <property type="molecule type" value="Genomic_DNA"/>
</dbReference>
<feature type="domain" description="ER membrane protein complex subunit 7 beta-sandwich" evidence="9">
    <location>
        <begin position="29"/>
        <end position="155"/>
    </location>
</feature>
<proteinExistence type="predicted"/>
<feature type="transmembrane region" description="Helical" evidence="7">
    <location>
        <begin position="142"/>
        <end position="164"/>
    </location>
</feature>
<evidence type="ECO:0000256" key="6">
    <source>
        <dbReference type="SAM" id="MobiDB-lite"/>
    </source>
</evidence>
<gene>
    <name evidence="10" type="ORF">X797_000139</name>
</gene>
<dbReference type="GO" id="GO:0072546">
    <property type="term" value="C:EMC complex"/>
    <property type="evidence" value="ECO:0007669"/>
    <property type="project" value="TreeGrafter"/>
</dbReference>
<evidence type="ECO:0000256" key="5">
    <source>
        <dbReference type="ARBA" id="ARBA00023136"/>
    </source>
</evidence>
<sequence>MRFPALAVPALAAPALAASITLYLPPVPNPFTLPASTHATLSTLGSAFSAPISALNTFVFHNVTPGSYLADIHCKTDGFRPLRIDVARDADGKETFQAWDTFRGNEWGNKGETLPVKDGSAGWGVEAKSLGKKMYFVDRPQFSVLSILKNPMILMGLVSMLIFFGMPKLVENMDPDLKAEFEARQREGPMAAMSGQQQNPLGNFDMAAFLAGSGKKEGGAGAGSVSDGRNEPVRR</sequence>
<evidence type="ECO:0000256" key="1">
    <source>
        <dbReference type="ARBA" id="ARBA00004167"/>
    </source>
</evidence>
<comment type="subcellular location">
    <subcellularLocation>
        <location evidence="1">Membrane</location>
        <topology evidence="1">Single-pass membrane protein</topology>
    </subcellularLocation>
</comment>
<evidence type="ECO:0000256" key="2">
    <source>
        <dbReference type="ARBA" id="ARBA00022692"/>
    </source>
</evidence>
<dbReference type="PANTHER" id="PTHR13605:SF4">
    <property type="entry name" value="ER MEMBRANE PROTEIN COMPLEX SUBUNIT 7"/>
    <property type="match status" value="1"/>
</dbReference>
<keyword evidence="2 7" id="KW-0812">Transmembrane</keyword>
<comment type="caution">
    <text evidence="10">The sequence shown here is derived from an EMBL/GenBank/DDBJ whole genome shotgun (WGS) entry which is preliminary data.</text>
</comment>
<evidence type="ECO:0000259" key="9">
    <source>
        <dbReference type="Pfam" id="PF09430"/>
    </source>
</evidence>
<evidence type="ECO:0000313" key="11">
    <source>
        <dbReference type="Proteomes" id="UP000030151"/>
    </source>
</evidence>
<organism evidence="10 11">
    <name type="scientific">Metarhizium robertsii</name>
    <dbReference type="NCBI Taxonomy" id="568076"/>
    <lineage>
        <taxon>Eukaryota</taxon>
        <taxon>Fungi</taxon>
        <taxon>Dikarya</taxon>
        <taxon>Ascomycota</taxon>
        <taxon>Pezizomycotina</taxon>
        <taxon>Sordariomycetes</taxon>
        <taxon>Hypocreomycetidae</taxon>
        <taxon>Hypocreales</taxon>
        <taxon>Clavicipitaceae</taxon>
        <taxon>Metarhizium</taxon>
    </lineage>
</organism>
<keyword evidence="4 7" id="KW-1133">Transmembrane helix</keyword>
<evidence type="ECO:0000313" key="10">
    <source>
        <dbReference type="EMBL" id="EXV05425.1"/>
    </source>
</evidence>
<keyword evidence="3 8" id="KW-0732">Signal</keyword>
<dbReference type="eggNOG" id="KOG3306">
    <property type="taxonomic scope" value="Eukaryota"/>
</dbReference>
<dbReference type="Proteomes" id="UP000030151">
    <property type="component" value="Unassembled WGS sequence"/>
</dbReference>
<dbReference type="AlphaFoldDB" id="A0A0A1V6G4"/>
<dbReference type="PANTHER" id="PTHR13605">
    <property type="entry name" value="ER MEMBRANE PROTEIN COMPLEX SUBUNIT 7"/>
    <property type="match status" value="1"/>
</dbReference>
<feature type="chain" id="PRO_5001992524" evidence="8">
    <location>
        <begin position="18"/>
        <end position="235"/>
    </location>
</feature>
<evidence type="ECO:0000256" key="7">
    <source>
        <dbReference type="SAM" id="Phobius"/>
    </source>
</evidence>
<dbReference type="InterPro" id="IPR019008">
    <property type="entry name" value="Beta_sandwich_EMC7"/>
</dbReference>
<dbReference type="InterPro" id="IPR039163">
    <property type="entry name" value="EMC7"/>
</dbReference>
<accession>A0A0A1V6G4</accession>
<dbReference type="HOGENOM" id="CLU_073620_0_1_1"/>
<name>A0A0A1V6G4_9HYPO</name>
<dbReference type="Pfam" id="PF09430">
    <property type="entry name" value="EMC7_beta-sandw"/>
    <property type="match status" value="1"/>
</dbReference>
<feature type="region of interest" description="Disordered" evidence="6">
    <location>
        <begin position="215"/>
        <end position="235"/>
    </location>
</feature>
<reference evidence="10 11" key="1">
    <citation type="submission" date="2014-02" db="EMBL/GenBank/DDBJ databases">
        <title>The genome sequence of the entomopathogenic fungus Metarhizium robertsii ARSEF 2575.</title>
        <authorList>
            <person name="Giuliano Garisto Donzelli B."/>
            <person name="Roe B.A."/>
            <person name="Macmil S.L."/>
            <person name="Krasnoff S.B."/>
            <person name="Gibson D.M."/>
        </authorList>
    </citation>
    <scope>NUCLEOTIDE SEQUENCE [LARGE SCALE GENOMIC DNA]</scope>
    <source>
        <strain evidence="10 11">ARSEF 2575</strain>
    </source>
</reference>
<feature type="signal peptide" evidence="8">
    <location>
        <begin position="1"/>
        <end position="17"/>
    </location>
</feature>
<protein>
    <submittedName>
        <fullName evidence="10">DUF2012 domain protein</fullName>
    </submittedName>
</protein>
<evidence type="ECO:0000256" key="8">
    <source>
        <dbReference type="SAM" id="SignalP"/>
    </source>
</evidence>
<keyword evidence="5 7" id="KW-0472">Membrane</keyword>
<evidence type="ECO:0000256" key="4">
    <source>
        <dbReference type="ARBA" id="ARBA00022989"/>
    </source>
</evidence>
<dbReference type="OrthoDB" id="27095at2759"/>
<evidence type="ECO:0000256" key="3">
    <source>
        <dbReference type="ARBA" id="ARBA00022729"/>
    </source>
</evidence>